<sequence>MEREVVVNRALEEFRERLLRWDELCEQLRELYYRYLDLAAFRSEKCYFPGRKCKRPWKREYDVGDLTLMWTYIMNTAPLCGKLIRALAEVEYEIRKRAIESLEKYGGVKKKVSPNGGREIIHIRLKKPVYGYLILWNDKLYTIWGEFDDLPKNGRLRVDEVGRRVTNVIEWYKRGEEVEVEVKEYDIDKEYERLWFEVPLSNNISKLLGGRDRAPIALFRNLGWLLSDDWRQLLGHTAGNFGQMTMRLFDWISLVKYKMTREFSPNVLLIFRFMVNRMTKTKNGENPIVKIRPIGTAVEAVQAAYELFGITLGKTEEVLARGYAVLGALKEEAFKRDGKVYVVDDVSAWIAFSNAAAVVVLGDGYVMPTEFRVVAKLSTNKTLAGETARVKELAKALGGTAVGREVRLQSWHMRLLLPISPMPSFEKATKLYKALVNYLAAVIVEINGTTYLLTHTRGGKFVIGKEKAKTLYETVERLKLRTKFEKNMIVLAYTQLKELAKRGFIVKFLNDMEKDAIREVKPVLPMPDLEEVRKVFEKIANVARISVGLYRGREYVYITLYDKSKVEEVAAMLKTVGIRFSLVRQEGLLLVRERRSVEIICKSILHLFPGRL</sequence>
<organism evidence="1 2">
    <name type="scientific">Pyrobaculum calidifontis (strain DSM 21063 / JCM 11548 / VA1)</name>
    <dbReference type="NCBI Taxonomy" id="410359"/>
    <lineage>
        <taxon>Archaea</taxon>
        <taxon>Thermoproteota</taxon>
        <taxon>Thermoprotei</taxon>
        <taxon>Thermoproteales</taxon>
        <taxon>Thermoproteaceae</taxon>
        <taxon>Pyrobaculum</taxon>
    </lineage>
</organism>
<dbReference type="AlphaFoldDB" id="A3MVH2"/>
<evidence type="ECO:0000313" key="1">
    <source>
        <dbReference type="EMBL" id="ABO08639.1"/>
    </source>
</evidence>
<protein>
    <submittedName>
        <fullName evidence="1">Uncharacterized protein</fullName>
    </submittedName>
</protein>
<keyword evidence="2" id="KW-1185">Reference proteome</keyword>
<dbReference type="HOGENOM" id="CLU_445944_0_0_2"/>
<accession>A3MVH2</accession>
<proteinExistence type="predicted"/>
<evidence type="ECO:0000313" key="2">
    <source>
        <dbReference type="Proteomes" id="UP000001431"/>
    </source>
</evidence>
<dbReference type="Proteomes" id="UP000001431">
    <property type="component" value="Chromosome"/>
</dbReference>
<dbReference type="KEGG" id="pcl:Pcal_1214"/>
<dbReference type="EMBL" id="CP000561">
    <property type="protein sequence ID" value="ABO08639.1"/>
    <property type="molecule type" value="Genomic_DNA"/>
</dbReference>
<name>A3MVH2_PYRCJ</name>
<reference evidence="1" key="1">
    <citation type="submission" date="2007-02" db="EMBL/GenBank/DDBJ databases">
        <title>Complete sequence of Pyrobaculum calidifontis JCM 11548.</title>
        <authorList>
            <consortium name="US DOE Joint Genome Institute"/>
            <person name="Copeland A."/>
            <person name="Lucas S."/>
            <person name="Lapidus A."/>
            <person name="Barry K."/>
            <person name="Glavina del Rio T."/>
            <person name="Dalin E."/>
            <person name="Tice H."/>
            <person name="Pitluck S."/>
            <person name="Chain P."/>
            <person name="Malfatti S."/>
            <person name="Shin M."/>
            <person name="Vergez L."/>
            <person name="Schmutz J."/>
            <person name="Larimer F."/>
            <person name="Land M."/>
            <person name="Hauser L."/>
            <person name="Kyrpides N."/>
            <person name="Mikhailova N."/>
            <person name="Cozen A.E."/>
            <person name="Fitz-Gibbon S.T."/>
            <person name="House C.H."/>
            <person name="Saltikov C."/>
            <person name="Lowe T.M."/>
            <person name="Richardson P."/>
        </authorList>
    </citation>
    <scope>NUCLEOTIDE SEQUENCE [LARGE SCALE GENOMIC DNA]</scope>
    <source>
        <strain evidence="1">JCM 11548</strain>
    </source>
</reference>
<dbReference type="RefSeq" id="WP_011849897.1">
    <property type="nucleotide sequence ID" value="NC_009073.1"/>
</dbReference>
<gene>
    <name evidence="1" type="ordered locus">Pcal_1214</name>
</gene>
<dbReference type="GeneID" id="4908557"/>